<gene>
    <name evidence="2" type="ORF">P691DRAFT_767369</name>
</gene>
<proteinExistence type="predicted"/>
<reference evidence="2" key="1">
    <citation type="submission" date="2020-11" db="EMBL/GenBank/DDBJ databases">
        <authorList>
            <consortium name="DOE Joint Genome Institute"/>
            <person name="Ahrendt S."/>
            <person name="Riley R."/>
            <person name="Andreopoulos W."/>
            <person name="Labutti K."/>
            <person name="Pangilinan J."/>
            <person name="Ruiz-Duenas F.J."/>
            <person name="Barrasa J.M."/>
            <person name="Sanchez-Garcia M."/>
            <person name="Camarero S."/>
            <person name="Miyauchi S."/>
            <person name="Serrano A."/>
            <person name="Linde D."/>
            <person name="Babiker R."/>
            <person name="Drula E."/>
            <person name="Ayuso-Fernandez I."/>
            <person name="Pacheco R."/>
            <person name="Padilla G."/>
            <person name="Ferreira P."/>
            <person name="Barriuso J."/>
            <person name="Kellner H."/>
            <person name="Castanera R."/>
            <person name="Alfaro M."/>
            <person name="Ramirez L."/>
            <person name="Pisabarro A.G."/>
            <person name="Kuo A."/>
            <person name="Tritt A."/>
            <person name="Lipzen A."/>
            <person name="He G."/>
            <person name="Yan M."/>
            <person name="Ng V."/>
            <person name="Cullen D."/>
            <person name="Martin F."/>
            <person name="Rosso M.-N."/>
            <person name="Henrissat B."/>
            <person name="Hibbett D."/>
            <person name="Martinez A.T."/>
            <person name="Grigoriev I.V."/>
        </authorList>
    </citation>
    <scope>NUCLEOTIDE SEQUENCE</scope>
    <source>
        <strain evidence="2">MF-IS2</strain>
    </source>
</reference>
<dbReference type="EMBL" id="MU152324">
    <property type="protein sequence ID" value="KAF9440696.1"/>
    <property type="molecule type" value="Genomic_DNA"/>
</dbReference>
<feature type="region of interest" description="Disordered" evidence="1">
    <location>
        <begin position="139"/>
        <end position="226"/>
    </location>
</feature>
<accession>A0A9P5WZH5</accession>
<evidence type="ECO:0000313" key="3">
    <source>
        <dbReference type="Proteomes" id="UP000807342"/>
    </source>
</evidence>
<evidence type="ECO:0000256" key="1">
    <source>
        <dbReference type="SAM" id="MobiDB-lite"/>
    </source>
</evidence>
<name>A0A9P5WZH5_9AGAR</name>
<dbReference type="Proteomes" id="UP000807342">
    <property type="component" value="Unassembled WGS sequence"/>
</dbReference>
<dbReference type="AlphaFoldDB" id="A0A9P5WZH5"/>
<evidence type="ECO:0000313" key="2">
    <source>
        <dbReference type="EMBL" id="KAF9440696.1"/>
    </source>
</evidence>
<organism evidence="2 3">
    <name type="scientific">Macrolepiota fuliginosa MF-IS2</name>
    <dbReference type="NCBI Taxonomy" id="1400762"/>
    <lineage>
        <taxon>Eukaryota</taxon>
        <taxon>Fungi</taxon>
        <taxon>Dikarya</taxon>
        <taxon>Basidiomycota</taxon>
        <taxon>Agaricomycotina</taxon>
        <taxon>Agaricomycetes</taxon>
        <taxon>Agaricomycetidae</taxon>
        <taxon>Agaricales</taxon>
        <taxon>Agaricineae</taxon>
        <taxon>Agaricaceae</taxon>
        <taxon>Macrolepiota</taxon>
    </lineage>
</organism>
<protein>
    <submittedName>
        <fullName evidence="2">Uncharacterized protein</fullName>
    </submittedName>
</protein>
<feature type="compositionally biased region" description="Pro residues" evidence="1">
    <location>
        <begin position="185"/>
        <end position="200"/>
    </location>
</feature>
<sequence length="226" mass="24378">MAIAQDKWEQVFMDLLTMKFIKVNEPTTADLNSTVPIEVDDNANDISDRELSPAEDLINTIVYFGRWFQSNNIPDDVQHPTDALPPPLPCTHLRQNDATPCRCLHADDIPTPPPCAQPYCNNEDIPMELPAPTHVFSEAASQTPAPSHEATTPPPPPAAVASIPPASPRGCASYTGTAAKNLNPAAPPFVYGPPRAPAAKPPAQDQQPVLSKHSKQPFYATQGPSH</sequence>
<keyword evidence="3" id="KW-1185">Reference proteome</keyword>
<comment type="caution">
    <text evidence="2">The sequence shown here is derived from an EMBL/GenBank/DDBJ whole genome shotgun (WGS) entry which is preliminary data.</text>
</comment>